<organism evidence="4 5">
    <name type="scientific">Actinoallomurus spadix</name>
    <dbReference type="NCBI Taxonomy" id="79912"/>
    <lineage>
        <taxon>Bacteria</taxon>
        <taxon>Bacillati</taxon>
        <taxon>Actinomycetota</taxon>
        <taxon>Actinomycetes</taxon>
        <taxon>Streptosporangiales</taxon>
        <taxon>Thermomonosporaceae</taxon>
        <taxon>Actinoallomurus</taxon>
    </lineage>
</organism>
<dbReference type="CDD" id="cd00377">
    <property type="entry name" value="ICL_PEPM"/>
    <property type="match status" value="1"/>
</dbReference>
<dbReference type="InterPro" id="IPR039556">
    <property type="entry name" value="ICL/PEPM"/>
</dbReference>
<dbReference type="EC" id="5.4.2.9" evidence="2"/>
<evidence type="ECO:0000313" key="4">
    <source>
        <dbReference type="EMBL" id="GAA0322682.1"/>
    </source>
</evidence>
<dbReference type="NCBIfam" id="TIGR02320">
    <property type="entry name" value="PEP_mutase"/>
    <property type="match status" value="1"/>
</dbReference>
<dbReference type="RefSeq" id="WP_252799663.1">
    <property type="nucleotide sequence ID" value="NZ_BAAABM010000007.1"/>
</dbReference>
<dbReference type="Gene3D" id="3.20.20.60">
    <property type="entry name" value="Phosphoenolpyruvate-binding domains"/>
    <property type="match status" value="1"/>
</dbReference>
<keyword evidence="1" id="KW-0413">Isomerase</keyword>
<evidence type="ECO:0000313" key="5">
    <source>
        <dbReference type="Proteomes" id="UP001501822"/>
    </source>
</evidence>
<dbReference type="Pfam" id="PF13714">
    <property type="entry name" value="PEP_mutase"/>
    <property type="match status" value="1"/>
</dbReference>
<dbReference type="PANTHER" id="PTHR42905">
    <property type="entry name" value="PHOSPHOENOLPYRUVATE CARBOXYLASE"/>
    <property type="match status" value="1"/>
</dbReference>
<name>A0ABP3FSD6_9ACTN</name>
<dbReference type="InterPro" id="IPR015813">
    <property type="entry name" value="Pyrv/PenolPyrv_kinase-like_dom"/>
</dbReference>
<comment type="caution">
    <text evidence="4">The sequence shown here is derived from an EMBL/GenBank/DDBJ whole genome shotgun (WGS) entry which is preliminary data.</text>
</comment>
<sequence>MDESLAVTSPGHGLRSLLTGAEPCQIMGVYNGLSARIATAAGFPALWASGLCMSTALGVRDSDEATWSELLAVVETMTANTPAPVLVDADTGYGNFNTARRFSIKAERVGVAGICIEDKIFPKMNSFVGDDHRLAPVGEFCGKIAACKDAQNDDGFVVVARVEALIAGRSVAEALDRADRYREAGADAIFIHSRQSTVEQIADFARQWGGRAPLVIAPTTYYATSLEEFGRLGINGVIWANQTLRAEVAAVRDACSRILQSGGVAAIEAEITPLKEIFALMRYEELEAEELRYADVGAHLAARPVPASAGDAL</sequence>
<dbReference type="PANTHER" id="PTHR42905:SF7">
    <property type="entry name" value="PHOSPHOENOLPYRUVATE PHOSPHOMUTASE"/>
    <property type="match status" value="1"/>
</dbReference>
<evidence type="ECO:0000256" key="2">
    <source>
        <dbReference type="ARBA" id="ARBA00024063"/>
    </source>
</evidence>
<gene>
    <name evidence="4" type="ORF">GCM10010151_10630</name>
</gene>
<dbReference type="InterPro" id="IPR012698">
    <property type="entry name" value="PEnolPyrv_PMutase_core"/>
</dbReference>
<proteinExistence type="inferred from homology"/>
<dbReference type="Proteomes" id="UP001501822">
    <property type="component" value="Unassembled WGS sequence"/>
</dbReference>
<dbReference type="InterPro" id="IPR040442">
    <property type="entry name" value="Pyrv_kinase-like_dom_sf"/>
</dbReference>
<evidence type="ECO:0000256" key="3">
    <source>
        <dbReference type="ARBA" id="ARBA00038455"/>
    </source>
</evidence>
<reference evidence="5" key="1">
    <citation type="journal article" date="2019" name="Int. J. Syst. Evol. Microbiol.">
        <title>The Global Catalogue of Microorganisms (GCM) 10K type strain sequencing project: providing services to taxonomists for standard genome sequencing and annotation.</title>
        <authorList>
            <consortium name="The Broad Institute Genomics Platform"/>
            <consortium name="The Broad Institute Genome Sequencing Center for Infectious Disease"/>
            <person name="Wu L."/>
            <person name="Ma J."/>
        </authorList>
    </citation>
    <scope>NUCLEOTIDE SEQUENCE [LARGE SCALE GENOMIC DNA]</scope>
    <source>
        <strain evidence="5">JCM 3146</strain>
    </source>
</reference>
<comment type="similarity">
    <text evidence="3">Belongs to the isocitrate lyase/PEP mutase superfamily. PEP mutase family.</text>
</comment>
<dbReference type="SUPFAM" id="SSF51621">
    <property type="entry name" value="Phosphoenolpyruvate/pyruvate domain"/>
    <property type="match status" value="1"/>
</dbReference>
<keyword evidence="5" id="KW-1185">Reference proteome</keyword>
<dbReference type="EMBL" id="BAAABM010000007">
    <property type="protein sequence ID" value="GAA0322682.1"/>
    <property type="molecule type" value="Genomic_DNA"/>
</dbReference>
<protein>
    <recommendedName>
        <fullName evidence="2">phosphoenolpyruvate mutase</fullName>
        <ecNumber evidence="2">5.4.2.9</ecNumber>
    </recommendedName>
</protein>
<accession>A0ABP3FSD6</accession>
<evidence type="ECO:0000256" key="1">
    <source>
        <dbReference type="ARBA" id="ARBA00023235"/>
    </source>
</evidence>